<comment type="caution">
    <text evidence="2">The sequence shown here is derived from an EMBL/GenBank/DDBJ whole genome shotgun (WGS) entry which is preliminary data.</text>
</comment>
<feature type="compositionally biased region" description="Polar residues" evidence="1">
    <location>
        <begin position="37"/>
        <end position="53"/>
    </location>
</feature>
<proteinExistence type="predicted"/>
<dbReference type="EMBL" id="QZEI01000001">
    <property type="protein sequence ID" value="RLV61705.1"/>
    <property type="molecule type" value="Genomic_DNA"/>
</dbReference>
<protein>
    <submittedName>
        <fullName evidence="2">Uncharacterized protein</fullName>
    </submittedName>
</protein>
<sequence length="160" mass="17414">MAATAPLVAALQLPQTNTGGIGETNVEPARKLGQHEASPSSSPKAAQFHSQPTVGKKITAQKAEDLAKEASTNLLSKDYSKWDSISPESDSEPESDSDIEPEVNAKPIPTEWQDGDKQEKSAEKNTHRYCVIAIYNEPSDEASRNSLRQVVRLITELKNT</sequence>
<feature type="compositionally biased region" description="Acidic residues" evidence="1">
    <location>
        <begin position="89"/>
        <end position="101"/>
    </location>
</feature>
<feature type="region of interest" description="Disordered" evidence="1">
    <location>
        <begin position="13"/>
        <end position="124"/>
    </location>
</feature>
<keyword evidence="3" id="KW-1185">Reference proteome</keyword>
<feature type="compositionally biased region" description="Basic and acidic residues" evidence="1">
    <location>
        <begin position="114"/>
        <end position="124"/>
    </location>
</feature>
<evidence type="ECO:0000256" key="1">
    <source>
        <dbReference type="SAM" id="MobiDB-lite"/>
    </source>
</evidence>
<name>A0A3L8Q272_9GAMM</name>
<dbReference type="Proteomes" id="UP000281474">
    <property type="component" value="Unassembled WGS sequence"/>
</dbReference>
<reference evidence="2 3" key="1">
    <citation type="submission" date="2018-09" db="EMBL/GenBank/DDBJ databases">
        <title>Phylogeny of the Shewanellaceae, and recommendation for two new genera, Pseudoshewanella and Parashewanella.</title>
        <authorList>
            <person name="Wang G."/>
        </authorList>
    </citation>
    <scope>NUCLEOTIDE SEQUENCE [LARGE SCALE GENOMIC DNA]</scope>
    <source>
        <strain evidence="2 3">C51</strain>
    </source>
</reference>
<accession>A0A3L8Q272</accession>
<gene>
    <name evidence="2" type="ORF">D5018_00885</name>
</gene>
<dbReference type="RefSeq" id="WP_121837104.1">
    <property type="nucleotide sequence ID" value="NZ_ML014753.1"/>
</dbReference>
<dbReference type="AlphaFoldDB" id="A0A3L8Q272"/>
<evidence type="ECO:0000313" key="3">
    <source>
        <dbReference type="Proteomes" id="UP000281474"/>
    </source>
</evidence>
<organism evidence="2 3">
    <name type="scientific">Parashewanella curva</name>
    <dbReference type="NCBI Taxonomy" id="2338552"/>
    <lineage>
        <taxon>Bacteria</taxon>
        <taxon>Pseudomonadati</taxon>
        <taxon>Pseudomonadota</taxon>
        <taxon>Gammaproteobacteria</taxon>
        <taxon>Alteromonadales</taxon>
        <taxon>Shewanellaceae</taxon>
        <taxon>Parashewanella</taxon>
    </lineage>
</organism>
<evidence type="ECO:0000313" key="2">
    <source>
        <dbReference type="EMBL" id="RLV61705.1"/>
    </source>
</evidence>